<dbReference type="InterPro" id="IPR013087">
    <property type="entry name" value="Znf_C2H2_type"/>
</dbReference>
<dbReference type="Gene3D" id="3.30.160.60">
    <property type="entry name" value="Classic Zinc Finger"/>
    <property type="match status" value="3"/>
</dbReference>
<dbReference type="STRING" id="1276538.A0A1X7RYU1"/>
<feature type="compositionally biased region" description="Acidic residues" evidence="8">
    <location>
        <begin position="363"/>
        <end position="385"/>
    </location>
</feature>
<feature type="region of interest" description="Disordered" evidence="8">
    <location>
        <begin position="160"/>
        <end position="182"/>
    </location>
</feature>
<dbReference type="GO" id="GO:0005694">
    <property type="term" value="C:chromosome"/>
    <property type="evidence" value="ECO:0007669"/>
    <property type="project" value="UniProtKB-ARBA"/>
</dbReference>
<dbReference type="EMBL" id="LT853698">
    <property type="protein sequence ID" value="SMQ52555.1"/>
    <property type="molecule type" value="Genomic_DNA"/>
</dbReference>
<dbReference type="GO" id="GO:0005634">
    <property type="term" value="C:nucleus"/>
    <property type="evidence" value="ECO:0007669"/>
    <property type="project" value="UniProtKB-SubCell"/>
</dbReference>
<feature type="compositionally biased region" description="Polar residues" evidence="8">
    <location>
        <begin position="161"/>
        <end position="177"/>
    </location>
</feature>
<organism evidence="10 11">
    <name type="scientific">Zymoseptoria tritici (strain ST99CH_3D7)</name>
    <dbReference type="NCBI Taxonomy" id="1276538"/>
    <lineage>
        <taxon>Eukaryota</taxon>
        <taxon>Fungi</taxon>
        <taxon>Dikarya</taxon>
        <taxon>Ascomycota</taxon>
        <taxon>Pezizomycotina</taxon>
        <taxon>Dothideomycetes</taxon>
        <taxon>Dothideomycetidae</taxon>
        <taxon>Mycosphaerellales</taxon>
        <taxon>Mycosphaerellaceae</taxon>
        <taxon>Zymoseptoria</taxon>
    </lineage>
</organism>
<dbReference type="GO" id="GO:0000978">
    <property type="term" value="F:RNA polymerase II cis-regulatory region sequence-specific DNA binding"/>
    <property type="evidence" value="ECO:0007669"/>
    <property type="project" value="TreeGrafter"/>
</dbReference>
<sequence>MRPQLDQEPQNPWSAASWSRVEVSWRITLRQPFLEDPATAKLTGATAANTTPNPILELPTLARSIAQKSTPTPPKSSTRGLSPRTASALPLTGAAAMAELKRRNKVQSNGVQDSRQTSPNPAVQAMHSLMGAGGMSRPTDAPAADKLSEPMRRAAEKITVPTASANQNGSEQVSPVSLGSFGTAESTATGSAMTATANDHNQQFVAEPAQMADGASYPENNGHLAVQEQDGNKAFSYPGPPSDQQDGGPSRGMSLPGYGQGSPKSPASTSKRHKCPYCSTDFTRHHNLKSHLLTHSQEKPYVCQTCQARFRRLHDLKRHTKLHTGERPHKCDKCGRQFARGDALARHNKGPGGCAGRRSSFGGEDDYGDGEGMEGVEYEGDDQDDGQSARRISEPNRKRQQLETPQDPNREVYRQHSSTYPPAPTRNMQGQGSMGPPQVIHPGSSSTATSPHEMSGHSPAPGSYYGPGQVFAEPGMMTSSPKPLSPGGQPHHDQHRLSVEGSGMIGRNRSTSLTTQFQQAHFGRGSIPSGTRSPPPPTTQFGGGANQQTQQQHNIQLPPLSASSQTPAQQPQRTTVMQPAMTTGPLLPNMHLPSQLGGQGQSAVSYPGNPQNQAQASQPGSHSSHGRSSGSSIRDMMAGGAGGGMGEGDLWAYVRQLEGRFSRMQDEYELRISNLREEVATLRGQVQGGVGGGGSYSSEMGGGRGY</sequence>
<accession>A0A1X7RYU1</accession>
<evidence type="ECO:0000313" key="10">
    <source>
        <dbReference type="EMBL" id="SMQ52555.1"/>
    </source>
</evidence>
<evidence type="ECO:0000259" key="9">
    <source>
        <dbReference type="PROSITE" id="PS50157"/>
    </source>
</evidence>
<keyword evidence="6" id="KW-0539">Nucleus</keyword>
<feature type="compositionally biased region" description="Polar residues" evidence="8">
    <location>
        <begin position="601"/>
        <end position="619"/>
    </location>
</feature>
<dbReference type="SUPFAM" id="SSF57667">
    <property type="entry name" value="beta-beta-alpha zinc fingers"/>
    <property type="match status" value="2"/>
</dbReference>
<dbReference type="FunFam" id="3.30.160.60:FF:001666">
    <property type="entry name" value="MDS1 and EVI1 complex locus"/>
    <property type="match status" value="1"/>
</dbReference>
<dbReference type="PANTHER" id="PTHR24388:SF54">
    <property type="entry name" value="PROTEIN ESCARGOT"/>
    <property type="match status" value="1"/>
</dbReference>
<dbReference type="FunFam" id="3.30.160.60:FF:001732">
    <property type="entry name" value="Zgc:162936"/>
    <property type="match status" value="1"/>
</dbReference>
<feature type="domain" description="C2H2-type" evidence="9">
    <location>
        <begin position="301"/>
        <end position="328"/>
    </location>
</feature>
<feature type="compositionally biased region" description="Polar residues" evidence="8">
    <location>
        <begin position="67"/>
        <end position="80"/>
    </location>
</feature>
<dbReference type="PROSITE" id="PS00028">
    <property type="entry name" value="ZINC_FINGER_C2H2_1"/>
    <property type="match status" value="2"/>
</dbReference>
<dbReference type="Pfam" id="PF00096">
    <property type="entry name" value="zf-C2H2"/>
    <property type="match status" value="2"/>
</dbReference>
<feature type="compositionally biased region" description="Low complexity" evidence="8">
    <location>
        <begin position="620"/>
        <end position="638"/>
    </location>
</feature>
<evidence type="ECO:0000256" key="6">
    <source>
        <dbReference type="ARBA" id="ARBA00023242"/>
    </source>
</evidence>
<evidence type="ECO:0000256" key="5">
    <source>
        <dbReference type="ARBA" id="ARBA00022833"/>
    </source>
</evidence>
<dbReference type="GO" id="GO:0008270">
    <property type="term" value="F:zinc ion binding"/>
    <property type="evidence" value="ECO:0007669"/>
    <property type="project" value="UniProtKB-KW"/>
</dbReference>
<dbReference type="Proteomes" id="UP000215127">
    <property type="component" value="Chromosome 7"/>
</dbReference>
<gene>
    <name evidence="10" type="ORF">ZT3D7_G7708</name>
</gene>
<evidence type="ECO:0000256" key="8">
    <source>
        <dbReference type="SAM" id="MobiDB-lite"/>
    </source>
</evidence>
<feature type="domain" description="C2H2-type" evidence="9">
    <location>
        <begin position="273"/>
        <end position="300"/>
    </location>
</feature>
<evidence type="ECO:0000313" key="11">
    <source>
        <dbReference type="Proteomes" id="UP000215127"/>
    </source>
</evidence>
<keyword evidence="2" id="KW-0479">Metal-binding</keyword>
<evidence type="ECO:0000256" key="3">
    <source>
        <dbReference type="ARBA" id="ARBA00022737"/>
    </source>
</evidence>
<feature type="compositionally biased region" description="Low complexity" evidence="8">
    <location>
        <begin position="523"/>
        <end position="532"/>
    </location>
</feature>
<feature type="region of interest" description="Disordered" evidence="8">
    <location>
        <begin position="580"/>
        <end position="641"/>
    </location>
</feature>
<protein>
    <recommendedName>
        <fullName evidence="9">C2H2-type domain-containing protein</fullName>
    </recommendedName>
</protein>
<feature type="region of interest" description="Disordered" evidence="8">
    <location>
        <begin position="231"/>
        <end position="273"/>
    </location>
</feature>
<feature type="compositionally biased region" description="Polar residues" evidence="8">
    <location>
        <begin position="415"/>
        <end position="431"/>
    </location>
</feature>
<dbReference type="GO" id="GO:0045893">
    <property type="term" value="P:positive regulation of DNA-templated transcription"/>
    <property type="evidence" value="ECO:0007669"/>
    <property type="project" value="UniProtKB-ARBA"/>
</dbReference>
<evidence type="ECO:0000256" key="1">
    <source>
        <dbReference type="ARBA" id="ARBA00004123"/>
    </source>
</evidence>
<feature type="region of interest" description="Disordered" evidence="8">
    <location>
        <begin position="344"/>
        <end position="496"/>
    </location>
</feature>
<evidence type="ECO:0000256" key="7">
    <source>
        <dbReference type="PROSITE-ProRule" id="PRU00042"/>
    </source>
</evidence>
<feature type="compositionally biased region" description="Polar residues" evidence="8">
    <location>
        <begin position="443"/>
        <end position="452"/>
    </location>
</feature>
<dbReference type="GO" id="GO:0000981">
    <property type="term" value="F:DNA-binding transcription factor activity, RNA polymerase II-specific"/>
    <property type="evidence" value="ECO:0007669"/>
    <property type="project" value="TreeGrafter"/>
</dbReference>
<evidence type="ECO:0000256" key="2">
    <source>
        <dbReference type="ARBA" id="ARBA00022723"/>
    </source>
</evidence>
<dbReference type="PROSITE" id="PS50157">
    <property type="entry name" value="ZINC_FINGER_C2H2_2"/>
    <property type="match status" value="3"/>
</dbReference>
<feature type="domain" description="C2H2-type" evidence="9">
    <location>
        <begin position="329"/>
        <end position="359"/>
    </location>
</feature>
<dbReference type="InterPro" id="IPR050527">
    <property type="entry name" value="Snail/Krueppel_Znf"/>
</dbReference>
<keyword evidence="5" id="KW-0862">Zinc</keyword>
<reference evidence="10 11" key="1">
    <citation type="submission" date="2016-06" db="EMBL/GenBank/DDBJ databases">
        <authorList>
            <person name="Kjaerup R.B."/>
            <person name="Dalgaard T.S."/>
            <person name="Juul-Madsen H.R."/>
        </authorList>
    </citation>
    <scope>NUCLEOTIDE SEQUENCE [LARGE SCALE GENOMIC DNA]</scope>
</reference>
<feature type="region of interest" description="Disordered" evidence="8">
    <location>
        <begin position="523"/>
        <end position="552"/>
    </location>
</feature>
<dbReference type="InterPro" id="IPR036236">
    <property type="entry name" value="Znf_C2H2_sf"/>
</dbReference>
<dbReference type="AlphaFoldDB" id="A0A1X7RYU1"/>
<proteinExistence type="predicted"/>
<evidence type="ECO:0000256" key="4">
    <source>
        <dbReference type="ARBA" id="ARBA00022771"/>
    </source>
</evidence>
<feature type="region of interest" description="Disordered" evidence="8">
    <location>
        <begin position="67"/>
        <end position="87"/>
    </location>
</feature>
<keyword evidence="3" id="KW-0677">Repeat</keyword>
<name>A0A1X7RYU1_ZYMT9</name>
<dbReference type="SMART" id="SM00355">
    <property type="entry name" value="ZnF_C2H2"/>
    <property type="match status" value="3"/>
</dbReference>
<keyword evidence="4 7" id="KW-0863">Zinc-finger</keyword>
<dbReference type="PANTHER" id="PTHR24388">
    <property type="entry name" value="ZINC FINGER PROTEIN"/>
    <property type="match status" value="1"/>
</dbReference>
<comment type="subcellular location">
    <subcellularLocation>
        <location evidence="1">Nucleus</location>
    </subcellularLocation>
</comment>
<keyword evidence="11" id="KW-1185">Reference proteome</keyword>
<feature type="compositionally biased region" description="Basic and acidic residues" evidence="8">
    <location>
        <begin position="387"/>
        <end position="401"/>
    </location>
</feature>